<evidence type="ECO:0000313" key="3">
    <source>
        <dbReference type="EMBL" id="PLW23267.1"/>
    </source>
</evidence>
<dbReference type="EMBL" id="PGCI01000638">
    <property type="protein sequence ID" value="PLW23267.1"/>
    <property type="molecule type" value="Genomic_DNA"/>
</dbReference>
<feature type="signal peptide" evidence="2">
    <location>
        <begin position="1"/>
        <end position="28"/>
    </location>
</feature>
<name>A0A2N5TCN0_9BASI</name>
<dbReference type="AlphaFoldDB" id="A0A2N5TCN0"/>
<gene>
    <name evidence="3" type="ORF">PCASD_16416</name>
</gene>
<feature type="compositionally biased region" description="Basic and acidic residues" evidence="1">
    <location>
        <begin position="119"/>
        <end position="134"/>
    </location>
</feature>
<feature type="chain" id="PRO_5014717242" evidence="2">
    <location>
        <begin position="29"/>
        <end position="172"/>
    </location>
</feature>
<keyword evidence="2" id="KW-0732">Signal</keyword>
<proteinExistence type="predicted"/>
<protein>
    <submittedName>
        <fullName evidence="3">Uncharacterized protein</fullName>
    </submittedName>
</protein>
<comment type="caution">
    <text evidence="3">The sequence shown here is derived from an EMBL/GenBank/DDBJ whole genome shotgun (WGS) entry which is preliminary data.</text>
</comment>
<accession>A0A2N5TCN0</accession>
<feature type="region of interest" description="Disordered" evidence="1">
    <location>
        <begin position="113"/>
        <end position="152"/>
    </location>
</feature>
<dbReference type="Proteomes" id="UP000235392">
    <property type="component" value="Unassembled WGS sequence"/>
</dbReference>
<evidence type="ECO:0000256" key="2">
    <source>
        <dbReference type="SAM" id="SignalP"/>
    </source>
</evidence>
<evidence type="ECO:0000256" key="1">
    <source>
        <dbReference type="SAM" id="MobiDB-lite"/>
    </source>
</evidence>
<sequence length="172" mass="18339">MAPHCIALNNSVAAWAAIALTNSMDAWAAIVLNNSMDAWAAVVLNNSMDAWAVVVLNNFMDTWAAIVLNNSMDAWAAVVLNNSMAAWRSMSCPGSDKPSAKAARVAIRKAARQPNGCCDGHHQPDGPSDGHRNDPMAVRADGPSEQPLGCSTPRCPRWPLRAVIGWHNPMAA</sequence>
<evidence type="ECO:0000313" key="4">
    <source>
        <dbReference type="Proteomes" id="UP000235392"/>
    </source>
</evidence>
<reference evidence="3 4" key="1">
    <citation type="submission" date="2017-11" db="EMBL/GenBank/DDBJ databases">
        <title>De novo assembly and phasing of dikaryotic genomes from two isolates of Puccinia coronata f. sp. avenae, the causal agent of oat crown rust.</title>
        <authorList>
            <person name="Miller M.E."/>
            <person name="Zhang Y."/>
            <person name="Omidvar V."/>
            <person name="Sperschneider J."/>
            <person name="Schwessinger B."/>
            <person name="Raley C."/>
            <person name="Palmer J.M."/>
            <person name="Garnica D."/>
            <person name="Upadhyaya N."/>
            <person name="Rathjen J."/>
            <person name="Taylor J.M."/>
            <person name="Park R.F."/>
            <person name="Dodds P.N."/>
            <person name="Hirsch C.D."/>
            <person name="Kianian S.F."/>
            <person name="Figueroa M."/>
        </authorList>
    </citation>
    <scope>NUCLEOTIDE SEQUENCE [LARGE SCALE GENOMIC DNA]</scope>
    <source>
        <strain evidence="3">12SD80</strain>
    </source>
</reference>
<organism evidence="3 4">
    <name type="scientific">Puccinia coronata f. sp. avenae</name>
    <dbReference type="NCBI Taxonomy" id="200324"/>
    <lineage>
        <taxon>Eukaryota</taxon>
        <taxon>Fungi</taxon>
        <taxon>Dikarya</taxon>
        <taxon>Basidiomycota</taxon>
        <taxon>Pucciniomycotina</taxon>
        <taxon>Pucciniomycetes</taxon>
        <taxon>Pucciniales</taxon>
        <taxon>Pucciniaceae</taxon>
        <taxon>Puccinia</taxon>
    </lineage>
</organism>